<dbReference type="AlphaFoldDB" id="A0A6V2BP98"/>
<evidence type="ECO:0000313" key="3">
    <source>
        <dbReference type="EMBL" id="CAE4588838.1"/>
    </source>
</evidence>
<reference evidence="2" key="1">
    <citation type="submission" date="2021-01" db="EMBL/GenBank/DDBJ databases">
        <authorList>
            <person name="Corre E."/>
            <person name="Pelletier E."/>
            <person name="Niang G."/>
            <person name="Scheremetjew M."/>
            <person name="Finn R."/>
            <person name="Kale V."/>
            <person name="Holt S."/>
            <person name="Cochrane G."/>
            <person name="Meng A."/>
            <person name="Brown T."/>
            <person name="Cohen L."/>
        </authorList>
    </citation>
    <scope>NUCLEOTIDE SEQUENCE</scope>
    <source>
        <strain evidence="2">GSO104</strain>
    </source>
</reference>
<protein>
    <submittedName>
        <fullName evidence="2">Uncharacterized protein</fullName>
    </submittedName>
</protein>
<sequence>MPDLKWRYRLTWRKPQRISRTLRNWKYNFSTGYVPLEERRETIFESPLRRQRRGGQGRKPLFDTPDFLFGRTKDLSQVKAPILALAEKYYMENRNLPRTDRSTWVPKASEDIAALHQQDYDNKDFKDPLGVAVQQVLKVGMSFDFDHDTKIPIGTKPSIHRLRARAAKSAIRRVQQIYQDVASQEDRLNQINDVNLQNQEKIKLRQQSEEEIQYLAQSLLELIPTNAPPPDGLGQLDVLRVIRESDVMPSVPKYDGLVASQGPTQGDVWEDAVRSEYGDEAVEYYQREKAEIEKRDKEYWSQQKSPRSQEDDDDEDLGSDGIDDQITDVDDDYSMEWIKRNNPSLDIDSNIDDEDGGMVTYMA</sequence>
<gene>
    <name evidence="2" type="ORF">DBRI00130_LOCUS5334</name>
    <name evidence="3" type="ORF">DBRI00130_LOCUS5336</name>
</gene>
<feature type="region of interest" description="Disordered" evidence="1">
    <location>
        <begin position="293"/>
        <end position="363"/>
    </location>
</feature>
<name>A0A6V2BP98_9STRA</name>
<organism evidence="2">
    <name type="scientific">Ditylum brightwellii</name>
    <dbReference type="NCBI Taxonomy" id="49249"/>
    <lineage>
        <taxon>Eukaryota</taxon>
        <taxon>Sar</taxon>
        <taxon>Stramenopiles</taxon>
        <taxon>Ochrophyta</taxon>
        <taxon>Bacillariophyta</taxon>
        <taxon>Mediophyceae</taxon>
        <taxon>Lithodesmiophycidae</taxon>
        <taxon>Lithodesmiales</taxon>
        <taxon>Lithodesmiaceae</taxon>
        <taxon>Ditylum</taxon>
    </lineage>
</organism>
<evidence type="ECO:0000256" key="1">
    <source>
        <dbReference type="SAM" id="MobiDB-lite"/>
    </source>
</evidence>
<accession>A0A6V2BP98</accession>
<feature type="compositionally biased region" description="Acidic residues" evidence="1">
    <location>
        <begin position="310"/>
        <end position="334"/>
    </location>
</feature>
<dbReference type="EMBL" id="HBNS01006587">
    <property type="protein sequence ID" value="CAE4588835.1"/>
    <property type="molecule type" value="Transcribed_RNA"/>
</dbReference>
<dbReference type="EMBL" id="HBNS01006589">
    <property type="protein sequence ID" value="CAE4588838.1"/>
    <property type="molecule type" value="Transcribed_RNA"/>
</dbReference>
<evidence type="ECO:0000313" key="2">
    <source>
        <dbReference type="EMBL" id="CAE4588835.1"/>
    </source>
</evidence>
<proteinExistence type="predicted"/>